<evidence type="ECO:0000256" key="3">
    <source>
        <dbReference type="ARBA" id="ARBA00012953"/>
    </source>
</evidence>
<protein>
    <recommendedName>
        <fullName evidence="4">Probable 2-phosphosulfolactate phosphatase</fullName>
        <ecNumber evidence="3">3.1.3.71</ecNumber>
    </recommendedName>
</protein>
<evidence type="ECO:0000256" key="5">
    <source>
        <dbReference type="ARBA" id="ARBA00022801"/>
    </source>
</evidence>
<dbReference type="KEGG" id="fri:FraEuI1c_3697"/>
<dbReference type="Proteomes" id="UP000002484">
    <property type="component" value="Chromosome"/>
</dbReference>
<gene>
    <name evidence="8" type="ordered locus">FraEuI1c_3697</name>
</gene>
<dbReference type="RefSeq" id="WP_013424822.1">
    <property type="nucleotide sequence ID" value="NC_014666.1"/>
</dbReference>
<dbReference type="InterPro" id="IPR005238">
    <property type="entry name" value="ComB-like"/>
</dbReference>
<dbReference type="HOGENOM" id="CLU_094942_0_0_11"/>
<keyword evidence="9" id="KW-1185">Reference proteome</keyword>
<evidence type="ECO:0000256" key="4">
    <source>
        <dbReference type="ARBA" id="ARBA00021948"/>
    </source>
</evidence>
<dbReference type="EC" id="3.1.3.71" evidence="3"/>
<proteinExistence type="inferred from homology"/>
<evidence type="ECO:0000256" key="1">
    <source>
        <dbReference type="ARBA" id="ARBA00001946"/>
    </source>
</evidence>
<dbReference type="AlphaFoldDB" id="E3J1N6"/>
<evidence type="ECO:0000256" key="2">
    <source>
        <dbReference type="ARBA" id="ARBA00009997"/>
    </source>
</evidence>
<keyword evidence="8" id="KW-0449">Lipoprotein</keyword>
<dbReference type="GO" id="GO:0050532">
    <property type="term" value="F:2-phosphosulfolactate phosphatase activity"/>
    <property type="evidence" value="ECO:0007669"/>
    <property type="project" value="UniProtKB-EC"/>
</dbReference>
<accession>E3J1N6</accession>
<sequence length="261" mass="26572">MGAFTDQAPFAVRFGWGPDDLAALAPGGDVVVIVDVLRFTTAVSVAVSRGAHVLPHRWRDQAAARFAAERGALLGGRREDPDAPWSLSPTDLAAIPPGTRLVLPSPNGATLSAAALELGVSRLLAGCLRNAAAVGRAAAAALAGGGHLVVIASGERWPDVYGDPHRGPLRPAVEDLLGAGAVIARTVRAAGLARDRLSAEARAAMAAFLAAEPDLHADLRASASGRELLALGWDDDIAAAAALDVDQAVPVLTDGAFTASD</sequence>
<dbReference type="PANTHER" id="PTHR37311:SF1">
    <property type="entry name" value="2-PHOSPHOSULFOLACTATE PHOSPHATASE-RELATED"/>
    <property type="match status" value="1"/>
</dbReference>
<evidence type="ECO:0000256" key="7">
    <source>
        <dbReference type="ARBA" id="ARBA00033711"/>
    </source>
</evidence>
<dbReference type="EMBL" id="CP002299">
    <property type="protein sequence ID" value="ADP81704.1"/>
    <property type="molecule type" value="Genomic_DNA"/>
</dbReference>
<organism evidence="8 9">
    <name type="scientific">Pseudofrankia inefficax (strain DSM 45817 / CECT 9037 / DDB 130130 / EuI1c)</name>
    <name type="common">Frankia inefficax</name>
    <dbReference type="NCBI Taxonomy" id="298654"/>
    <lineage>
        <taxon>Bacteria</taxon>
        <taxon>Bacillati</taxon>
        <taxon>Actinomycetota</taxon>
        <taxon>Actinomycetes</taxon>
        <taxon>Frankiales</taxon>
        <taxon>Frankiaceae</taxon>
        <taxon>Pseudofrankia</taxon>
    </lineage>
</organism>
<keyword evidence="5" id="KW-0378">Hydrolase</keyword>
<dbReference type="Gene3D" id="3.90.1560.10">
    <property type="entry name" value="ComB-like"/>
    <property type="match status" value="1"/>
</dbReference>
<dbReference type="GO" id="GO:0000287">
    <property type="term" value="F:magnesium ion binding"/>
    <property type="evidence" value="ECO:0007669"/>
    <property type="project" value="InterPro"/>
</dbReference>
<reference evidence="8 9" key="1">
    <citation type="submission" date="2010-10" db="EMBL/GenBank/DDBJ databases">
        <title>Complete sequence of Frankia sp. EuI1c.</title>
        <authorList>
            <consortium name="US DOE Joint Genome Institute"/>
            <person name="Lucas S."/>
            <person name="Copeland A."/>
            <person name="Lapidus A."/>
            <person name="Cheng J.-F."/>
            <person name="Bruce D."/>
            <person name="Goodwin L."/>
            <person name="Pitluck S."/>
            <person name="Chertkov O."/>
            <person name="Detter J.C."/>
            <person name="Han C."/>
            <person name="Tapia R."/>
            <person name="Land M."/>
            <person name="Hauser L."/>
            <person name="Jeffries C."/>
            <person name="Kyrpides N."/>
            <person name="Ivanova N."/>
            <person name="Mikhailova N."/>
            <person name="Beauchemin N."/>
            <person name="Sen A."/>
            <person name="Sur S.A."/>
            <person name="Gtari M."/>
            <person name="Wall L."/>
            <person name="Tisa L."/>
            <person name="Woyke T."/>
        </authorList>
    </citation>
    <scope>NUCLEOTIDE SEQUENCE [LARGE SCALE GENOMIC DNA]</scope>
    <source>
        <strain evidence="9">DSM 45817 / CECT 9037 / EuI1c</strain>
    </source>
</reference>
<comment type="cofactor">
    <cofactor evidence="1">
        <name>Mg(2+)</name>
        <dbReference type="ChEBI" id="CHEBI:18420"/>
    </cofactor>
</comment>
<dbReference type="SUPFAM" id="SSF142823">
    <property type="entry name" value="ComB-like"/>
    <property type="match status" value="1"/>
</dbReference>
<comment type="catalytic activity">
    <reaction evidence="7">
        <text>(2R)-O-phospho-3-sulfolactate + H2O = (2R)-3-sulfolactate + phosphate</text>
        <dbReference type="Rhea" id="RHEA:23416"/>
        <dbReference type="ChEBI" id="CHEBI:15377"/>
        <dbReference type="ChEBI" id="CHEBI:15597"/>
        <dbReference type="ChEBI" id="CHEBI:43474"/>
        <dbReference type="ChEBI" id="CHEBI:58738"/>
        <dbReference type="EC" id="3.1.3.71"/>
    </reaction>
</comment>
<dbReference type="eggNOG" id="COG2045">
    <property type="taxonomic scope" value="Bacteria"/>
</dbReference>
<dbReference type="InParanoid" id="E3J1N6"/>
<evidence type="ECO:0000313" key="8">
    <source>
        <dbReference type="EMBL" id="ADP81704.1"/>
    </source>
</evidence>
<dbReference type="InterPro" id="IPR036702">
    <property type="entry name" value="ComB-like_sf"/>
</dbReference>
<evidence type="ECO:0000256" key="6">
    <source>
        <dbReference type="ARBA" id="ARBA00022842"/>
    </source>
</evidence>
<comment type="similarity">
    <text evidence="2">Belongs to the ComB family.</text>
</comment>
<dbReference type="Pfam" id="PF04029">
    <property type="entry name" value="2-ph_phosp"/>
    <property type="match status" value="1"/>
</dbReference>
<keyword evidence="6" id="KW-0460">Magnesium</keyword>
<dbReference type="PANTHER" id="PTHR37311">
    <property type="entry name" value="2-PHOSPHOSULFOLACTATE PHOSPHATASE-RELATED"/>
    <property type="match status" value="1"/>
</dbReference>
<evidence type="ECO:0000313" key="9">
    <source>
        <dbReference type="Proteomes" id="UP000002484"/>
    </source>
</evidence>
<dbReference type="GO" id="GO:0050545">
    <property type="term" value="F:sulfopyruvate decarboxylase activity"/>
    <property type="evidence" value="ECO:0007669"/>
    <property type="project" value="TreeGrafter"/>
</dbReference>
<name>E3J1N6_PSEI1</name>
<dbReference type="STRING" id="298654.FraEuI1c_3697"/>
<dbReference type="OrthoDB" id="8588453at2"/>